<evidence type="ECO:0000313" key="3">
    <source>
        <dbReference type="EMBL" id="OAD91572.1"/>
    </source>
</evidence>
<evidence type="ECO:0000259" key="2">
    <source>
        <dbReference type="PROSITE" id="PS50213"/>
    </source>
</evidence>
<keyword evidence="1" id="KW-0732">Signal</keyword>
<gene>
    <name evidence="3" type="ORF">A7A78_03560</name>
</gene>
<dbReference type="PROSITE" id="PS50213">
    <property type="entry name" value="FAS1"/>
    <property type="match status" value="2"/>
</dbReference>
<protein>
    <submittedName>
        <fullName evidence="3">Fasciclin</fullName>
    </submittedName>
</protein>
<dbReference type="PROSITE" id="PS51257">
    <property type="entry name" value="PROKAR_LIPOPROTEIN"/>
    <property type="match status" value="1"/>
</dbReference>
<keyword evidence="4" id="KW-1185">Reference proteome</keyword>
<evidence type="ECO:0000256" key="1">
    <source>
        <dbReference type="SAM" id="SignalP"/>
    </source>
</evidence>
<dbReference type="AlphaFoldDB" id="A0A1A9LFT4"/>
<feature type="chain" id="PRO_5008392215" evidence="1">
    <location>
        <begin position="19"/>
        <end position="318"/>
    </location>
</feature>
<dbReference type="SUPFAM" id="SSF82153">
    <property type="entry name" value="FAS1 domain"/>
    <property type="match status" value="2"/>
</dbReference>
<dbReference type="EMBL" id="LXIE01000012">
    <property type="protein sequence ID" value="OAD91572.1"/>
    <property type="molecule type" value="Genomic_DNA"/>
</dbReference>
<dbReference type="SMART" id="SM00554">
    <property type="entry name" value="FAS1"/>
    <property type="match status" value="2"/>
</dbReference>
<feature type="signal peptide" evidence="1">
    <location>
        <begin position="1"/>
        <end position="18"/>
    </location>
</feature>
<dbReference type="InterPro" id="IPR050904">
    <property type="entry name" value="Adhesion/Biosynth-related"/>
</dbReference>
<dbReference type="STRING" id="1385699.A7A78_03560"/>
<proteinExistence type="predicted"/>
<dbReference type="FunFam" id="2.30.180.10:FF:000032">
    <property type="entry name" value="Fasciclin domain-containing protein, putative"/>
    <property type="match status" value="1"/>
</dbReference>
<dbReference type="RefSeq" id="WP_068761746.1">
    <property type="nucleotide sequence ID" value="NZ_LXIE01000012.1"/>
</dbReference>
<comment type="caution">
    <text evidence="3">The sequence shown here is derived from an EMBL/GenBank/DDBJ whole genome shotgun (WGS) entry which is preliminary data.</text>
</comment>
<accession>A0A1A9LFT4</accession>
<dbReference type="PANTHER" id="PTHR10900">
    <property type="entry name" value="PERIOSTIN-RELATED"/>
    <property type="match status" value="1"/>
</dbReference>
<dbReference type="Proteomes" id="UP000077552">
    <property type="component" value="Unassembled WGS sequence"/>
</dbReference>
<dbReference type="InterPro" id="IPR036378">
    <property type="entry name" value="FAS1_dom_sf"/>
</dbReference>
<name>A0A1A9LFT4_9FLAO</name>
<organism evidence="3 4">
    <name type="scientific">Aequorivita soesokkakensis</name>
    <dbReference type="NCBI Taxonomy" id="1385699"/>
    <lineage>
        <taxon>Bacteria</taxon>
        <taxon>Pseudomonadati</taxon>
        <taxon>Bacteroidota</taxon>
        <taxon>Flavobacteriia</taxon>
        <taxon>Flavobacteriales</taxon>
        <taxon>Flavobacteriaceae</taxon>
        <taxon>Aequorivita</taxon>
    </lineage>
</organism>
<dbReference type="InterPro" id="IPR000782">
    <property type="entry name" value="FAS1_domain"/>
</dbReference>
<feature type="domain" description="FAS1" evidence="2">
    <location>
        <begin position="32"/>
        <end position="170"/>
    </location>
</feature>
<evidence type="ECO:0000313" key="4">
    <source>
        <dbReference type="Proteomes" id="UP000077552"/>
    </source>
</evidence>
<sequence>MKNLLKISLIVFITLGFASCSDDDDTNPDPQTNTIADFVASNDDYSSLKAALDKTGLTATLDGQGSFTVFAPNNAAFSAFLNANGFASLDDVPTALLTNVLLNHVVSGVNMASDLTTGYVNTLATEASSGANLSMYVNTSTGVKLNGISTVTTADIEADNGVIHAVNAVIALPTVVTFATADSTFATLVTALTRADQPDFVGILSTPAGTSPAPFTVFAPTNDAFTALLAELGASSLNDIDGPTLTAALSTHVIAGANVRAADLVDGTVTTLGADLVVDASNATLTDPNGRVSNIIVVDVQASNGVVHAIDKVLLPQL</sequence>
<dbReference type="OrthoDB" id="9800666at2"/>
<reference evidence="3 4" key="1">
    <citation type="submission" date="2016-05" db="EMBL/GenBank/DDBJ databases">
        <title>Genome sequencing of Vitellibacter soesokkakensis RSSK-12.</title>
        <authorList>
            <person name="Thevarajoo S."/>
            <person name="Selvaratnam C."/>
            <person name="Goh K.M."/>
            <person name="Chan K.-G."/>
            <person name="Chong C.S."/>
        </authorList>
    </citation>
    <scope>NUCLEOTIDE SEQUENCE [LARGE SCALE GENOMIC DNA]</scope>
    <source>
        <strain evidence="3 4">RSSK-12</strain>
    </source>
</reference>
<dbReference type="GO" id="GO:0005615">
    <property type="term" value="C:extracellular space"/>
    <property type="evidence" value="ECO:0007669"/>
    <property type="project" value="TreeGrafter"/>
</dbReference>
<dbReference type="Gene3D" id="2.30.180.10">
    <property type="entry name" value="FAS1 domain"/>
    <property type="match status" value="2"/>
</dbReference>
<feature type="domain" description="FAS1" evidence="2">
    <location>
        <begin position="172"/>
        <end position="314"/>
    </location>
</feature>
<dbReference type="Pfam" id="PF02469">
    <property type="entry name" value="Fasciclin"/>
    <property type="match status" value="2"/>
</dbReference>
<dbReference type="PANTHER" id="PTHR10900:SF77">
    <property type="entry name" value="FI19380P1"/>
    <property type="match status" value="1"/>
</dbReference>